<evidence type="ECO:0000256" key="3">
    <source>
        <dbReference type="ARBA" id="ARBA00023136"/>
    </source>
</evidence>
<dbReference type="Gene3D" id="3.30.450.330">
    <property type="match status" value="1"/>
</dbReference>
<dbReference type="InterPro" id="IPR012338">
    <property type="entry name" value="Beta-lactam/transpept-like"/>
</dbReference>
<protein>
    <submittedName>
        <fullName evidence="8">Cell division protein</fullName>
    </submittedName>
</protein>
<evidence type="ECO:0000259" key="7">
    <source>
        <dbReference type="Pfam" id="PF03717"/>
    </source>
</evidence>
<evidence type="ECO:0000256" key="4">
    <source>
        <dbReference type="SAM" id="MobiDB-lite"/>
    </source>
</evidence>
<dbReference type="GO" id="GO:0005886">
    <property type="term" value="C:plasma membrane"/>
    <property type="evidence" value="ECO:0007669"/>
    <property type="project" value="TreeGrafter"/>
</dbReference>
<dbReference type="Pfam" id="PF00905">
    <property type="entry name" value="Transpeptidase"/>
    <property type="match status" value="1"/>
</dbReference>
<dbReference type="InterPro" id="IPR036138">
    <property type="entry name" value="PBP_dimer_sf"/>
</dbReference>
<evidence type="ECO:0000313" key="9">
    <source>
        <dbReference type="Proteomes" id="UP000271573"/>
    </source>
</evidence>
<dbReference type="OrthoDB" id="9789078at2"/>
<keyword evidence="8" id="KW-0132">Cell division</keyword>
<keyword evidence="3 5" id="KW-0472">Membrane</keyword>
<proteinExistence type="inferred from homology"/>
<keyword evidence="5" id="KW-1133">Transmembrane helix</keyword>
<dbReference type="Pfam" id="PF03717">
    <property type="entry name" value="PBP_dimer"/>
    <property type="match status" value="1"/>
</dbReference>
<dbReference type="GO" id="GO:0008658">
    <property type="term" value="F:penicillin binding"/>
    <property type="evidence" value="ECO:0007669"/>
    <property type="project" value="InterPro"/>
</dbReference>
<gene>
    <name evidence="8" type="ORF">Back2_26080</name>
</gene>
<evidence type="ECO:0000259" key="6">
    <source>
        <dbReference type="Pfam" id="PF00905"/>
    </source>
</evidence>
<feature type="domain" description="Penicillin-binding protein transpeptidase" evidence="6">
    <location>
        <begin position="281"/>
        <end position="598"/>
    </location>
</feature>
<dbReference type="InterPro" id="IPR005311">
    <property type="entry name" value="PBP_dimer"/>
</dbReference>
<dbReference type="PANTHER" id="PTHR30627:SF1">
    <property type="entry name" value="PEPTIDOGLYCAN D,D-TRANSPEPTIDASE FTSI"/>
    <property type="match status" value="1"/>
</dbReference>
<dbReference type="KEGG" id="nbe:Back2_26080"/>
<evidence type="ECO:0000256" key="5">
    <source>
        <dbReference type="SAM" id="Phobius"/>
    </source>
</evidence>
<dbReference type="AlphaFoldDB" id="A0A3G9IX99"/>
<dbReference type="RefSeq" id="WP_125569639.1">
    <property type="nucleotide sequence ID" value="NZ_AP019307.1"/>
</dbReference>
<keyword evidence="9" id="KW-1185">Reference proteome</keyword>
<dbReference type="EMBL" id="AP019307">
    <property type="protein sequence ID" value="BBH18321.1"/>
    <property type="molecule type" value="Genomic_DNA"/>
</dbReference>
<dbReference type="Gene3D" id="3.90.1310.10">
    <property type="entry name" value="Penicillin-binding protein 2a (Domain 2)"/>
    <property type="match status" value="1"/>
</dbReference>
<accession>A0A3G9IX99</accession>
<dbReference type="PANTHER" id="PTHR30627">
    <property type="entry name" value="PEPTIDOGLYCAN D,D-TRANSPEPTIDASE"/>
    <property type="match status" value="1"/>
</dbReference>
<dbReference type="GO" id="GO:0051301">
    <property type="term" value="P:cell division"/>
    <property type="evidence" value="ECO:0007669"/>
    <property type="project" value="UniProtKB-KW"/>
</dbReference>
<feature type="region of interest" description="Disordered" evidence="4">
    <location>
        <begin position="1"/>
        <end position="22"/>
    </location>
</feature>
<keyword evidence="5" id="KW-0812">Transmembrane</keyword>
<dbReference type="InterPro" id="IPR001460">
    <property type="entry name" value="PCN-bd_Tpept"/>
</dbReference>
<dbReference type="SUPFAM" id="SSF56519">
    <property type="entry name" value="Penicillin binding protein dimerisation domain"/>
    <property type="match status" value="1"/>
</dbReference>
<dbReference type="SUPFAM" id="SSF56601">
    <property type="entry name" value="beta-lactamase/transpeptidase-like"/>
    <property type="match status" value="1"/>
</dbReference>
<feature type="domain" description="Penicillin-binding protein dimerisation" evidence="7">
    <location>
        <begin position="69"/>
        <end position="233"/>
    </location>
</feature>
<dbReference type="InterPro" id="IPR050515">
    <property type="entry name" value="Beta-lactam/transpept"/>
</dbReference>
<evidence type="ECO:0000256" key="1">
    <source>
        <dbReference type="ARBA" id="ARBA00004370"/>
    </source>
</evidence>
<reference evidence="8 9" key="1">
    <citation type="submission" date="2018-11" db="EMBL/GenBank/DDBJ databases">
        <title>Complete genome sequence of Nocardioides baekrokdamisoli strain KCTC 39748.</title>
        <authorList>
            <person name="Kang S.W."/>
            <person name="Lee K.C."/>
            <person name="Kim K.K."/>
            <person name="Kim J.S."/>
            <person name="Kim D.S."/>
            <person name="Ko S.H."/>
            <person name="Yang S.H."/>
            <person name="Shin Y.K."/>
            <person name="Lee J.S."/>
        </authorList>
    </citation>
    <scope>NUCLEOTIDE SEQUENCE [LARGE SCALE GENOMIC DNA]</scope>
    <source>
        <strain evidence="8 9">KCTC 39748</strain>
    </source>
</reference>
<sequence>MPTLTPPRPAARRGGSSDPERTGSRLGVGFMIIAFVASLFAARLIQLQVFDPHGYSAAAAAENRVTLDVPAHRGAIVDRTGQPLAQSVQGLMVLADPSVTGFHDATTPDGTPKLATLLANRLGISYIDTLKRLRLTNSRFAYIARQVPATMAIAAVAAADAVCKVKGCSGLWTATDPVREYPAKDVAANLIGFLGTPTDAGRDTPLAGLELSFNNYLAGKDGSQTFEVARPGSTTQLPLGSASTVPAVDGHDLKLTIDSQLQWYVQRVLGDAVRQAGGDSGYAVVLDSRTGEVLSLADYPTFDASNPSGSPVSARGAASLTQMYEPGSVEKTLTLSSLIDLGQRNLVKKVNAGTKLTVPPLYHSPTDPSHPIKDWFGHPSMQWTLAGVIAQSSNIGTVIASQLFQPGQLYSYLKAFGLGSPTNLGVPGETAGLLAPVDTWTRDLENRIDFGQSVSVNAVQMAAAVNTIARGGSYISPSLIKGSATDNLGVQHGTADAVTRQVLGAYAAAQMRSMMEQVVIPGKGVAPGAQVPSYVVAGKTGTAQRVVNGRYDGSFTVSFAGFAPADKPRFTVYVVVQNPRNNGGGGSIGGPAFEKIMQWLLARYGVPPTGAQPAQIPTTW</sequence>
<keyword evidence="8" id="KW-0131">Cell cycle</keyword>
<feature type="transmembrane region" description="Helical" evidence="5">
    <location>
        <begin position="26"/>
        <end position="45"/>
    </location>
</feature>
<dbReference type="GO" id="GO:0071555">
    <property type="term" value="P:cell wall organization"/>
    <property type="evidence" value="ECO:0007669"/>
    <property type="project" value="TreeGrafter"/>
</dbReference>
<dbReference type="Proteomes" id="UP000271573">
    <property type="component" value="Chromosome"/>
</dbReference>
<organism evidence="8 9">
    <name type="scientific">Nocardioides baekrokdamisoli</name>
    <dbReference type="NCBI Taxonomy" id="1804624"/>
    <lineage>
        <taxon>Bacteria</taxon>
        <taxon>Bacillati</taxon>
        <taxon>Actinomycetota</taxon>
        <taxon>Actinomycetes</taxon>
        <taxon>Propionibacteriales</taxon>
        <taxon>Nocardioidaceae</taxon>
        <taxon>Nocardioides</taxon>
    </lineage>
</organism>
<comment type="subcellular location">
    <subcellularLocation>
        <location evidence="1">Membrane</location>
    </subcellularLocation>
</comment>
<name>A0A3G9IX99_9ACTN</name>
<dbReference type="Gene3D" id="3.40.710.10">
    <property type="entry name" value="DD-peptidase/beta-lactamase superfamily"/>
    <property type="match status" value="1"/>
</dbReference>
<evidence type="ECO:0000313" key="8">
    <source>
        <dbReference type="EMBL" id="BBH18321.1"/>
    </source>
</evidence>
<evidence type="ECO:0000256" key="2">
    <source>
        <dbReference type="ARBA" id="ARBA00007171"/>
    </source>
</evidence>
<comment type="similarity">
    <text evidence="2">Belongs to the transpeptidase family.</text>
</comment>